<keyword evidence="2" id="KW-1185">Reference proteome</keyword>
<comment type="caution">
    <text evidence="1">The sequence shown here is derived from an EMBL/GenBank/DDBJ whole genome shotgun (WGS) entry which is preliminary data.</text>
</comment>
<evidence type="ECO:0000313" key="2">
    <source>
        <dbReference type="Proteomes" id="UP001597112"/>
    </source>
</evidence>
<reference evidence="2" key="1">
    <citation type="journal article" date="2019" name="Int. J. Syst. Evol. Microbiol.">
        <title>The Global Catalogue of Microorganisms (GCM) 10K type strain sequencing project: providing services to taxonomists for standard genome sequencing and annotation.</title>
        <authorList>
            <consortium name="The Broad Institute Genomics Platform"/>
            <consortium name="The Broad Institute Genome Sequencing Center for Infectious Disease"/>
            <person name="Wu L."/>
            <person name="Ma J."/>
        </authorList>
    </citation>
    <scope>NUCLEOTIDE SEQUENCE [LARGE SCALE GENOMIC DNA]</scope>
    <source>
        <strain evidence="2">CCUG 58938</strain>
    </source>
</reference>
<name>A0ABW3K847_9BACT</name>
<evidence type="ECO:0000313" key="1">
    <source>
        <dbReference type="EMBL" id="MFD1002097.1"/>
    </source>
</evidence>
<dbReference type="EMBL" id="JBHTKA010000008">
    <property type="protein sequence ID" value="MFD1002097.1"/>
    <property type="molecule type" value="Genomic_DNA"/>
</dbReference>
<protein>
    <submittedName>
        <fullName evidence="1">Uncharacterized protein</fullName>
    </submittedName>
</protein>
<accession>A0ABW3K847</accession>
<proteinExistence type="predicted"/>
<sequence>MASIGKLNIFFDNETVTTSELLGIIKLVNIGVGLAYFDLIQHENRPKYESLKHSFYTYLYMRNKEITKSIFESFSPTDNSNDADIVRRITKLRNQFRYKMDEPVFRELIALLETIYLEKLFLKYDYSERNLQRRVVSGLAKSEIFEKRQFNLNDFSEWLSIDSENRVSDIRVAESQGGHEYEIKFLLVPDVENDELNRKQTLLTFNYIVVLLSKQNEIPGQKLAVPEMPDNLTSIVAQFDKVFIDINNHTMKLELRINR</sequence>
<dbReference type="RefSeq" id="WP_377582875.1">
    <property type="nucleotide sequence ID" value="NZ_JBHTKA010000008.1"/>
</dbReference>
<organism evidence="1 2">
    <name type="scientific">Ohtaekwangia kribbensis</name>
    <dbReference type="NCBI Taxonomy" id="688913"/>
    <lineage>
        <taxon>Bacteria</taxon>
        <taxon>Pseudomonadati</taxon>
        <taxon>Bacteroidota</taxon>
        <taxon>Cytophagia</taxon>
        <taxon>Cytophagales</taxon>
        <taxon>Fulvivirgaceae</taxon>
        <taxon>Ohtaekwangia</taxon>
    </lineage>
</organism>
<dbReference type="Proteomes" id="UP001597112">
    <property type="component" value="Unassembled WGS sequence"/>
</dbReference>
<gene>
    <name evidence="1" type="ORF">ACFQ21_22420</name>
</gene>